<dbReference type="PROSITE" id="PS50172">
    <property type="entry name" value="BRCT"/>
    <property type="match status" value="3"/>
</dbReference>
<dbReference type="Pfam" id="PF00533">
    <property type="entry name" value="BRCT"/>
    <property type="match status" value="1"/>
</dbReference>
<feature type="region of interest" description="Disordered" evidence="2">
    <location>
        <begin position="262"/>
        <end position="310"/>
    </location>
</feature>
<dbReference type="SUPFAM" id="SSF52113">
    <property type="entry name" value="BRCT domain"/>
    <property type="match status" value="3"/>
</dbReference>
<dbReference type="Proteomes" id="UP000008144">
    <property type="component" value="Chromosome 1"/>
</dbReference>
<dbReference type="CDD" id="cd17751">
    <property type="entry name" value="BRCT_microcephalin_rpt3"/>
    <property type="match status" value="1"/>
</dbReference>
<dbReference type="InterPro" id="IPR001357">
    <property type="entry name" value="BRCT_dom"/>
</dbReference>
<dbReference type="SMART" id="SM00292">
    <property type="entry name" value="BRCT"/>
    <property type="match status" value="3"/>
</dbReference>
<feature type="compositionally biased region" description="Basic residues" evidence="2">
    <location>
        <begin position="293"/>
        <end position="305"/>
    </location>
</feature>
<dbReference type="AlphaFoldDB" id="H2XNU4"/>
<proteinExistence type="predicted"/>
<dbReference type="PANTHER" id="PTHR14625:SF3">
    <property type="entry name" value="MICROCEPHALIN"/>
    <property type="match status" value="1"/>
</dbReference>
<evidence type="ECO:0000313" key="4">
    <source>
        <dbReference type="Ensembl" id="ENSCINP00000031327.1"/>
    </source>
</evidence>
<reference evidence="4" key="2">
    <citation type="journal article" date="2008" name="Genome Biol.">
        <title>Improved genome assembly and evidence-based global gene model set for the chordate Ciona intestinalis: new insight into intron and operon populations.</title>
        <authorList>
            <person name="Satou Y."/>
            <person name="Mineta K."/>
            <person name="Ogasawara M."/>
            <person name="Sasakura Y."/>
            <person name="Shoguchi E."/>
            <person name="Ueno K."/>
            <person name="Yamada L."/>
            <person name="Matsumoto J."/>
            <person name="Wasserscheid J."/>
            <person name="Dewar K."/>
            <person name="Wiley G.B."/>
            <person name="Macmil S.L."/>
            <person name="Roe B.A."/>
            <person name="Zeller R.W."/>
            <person name="Hastings K.E."/>
            <person name="Lemaire P."/>
            <person name="Lindquist E."/>
            <person name="Endo T."/>
            <person name="Hotta K."/>
            <person name="Inaba K."/>
        </authorList>
    </citation>
    <scope>NUCLEOTIDE SEQUENCE [LARGE SCALE GENOMIC DNA]</scope>
    <source>
        <strain evidence="4">wild type</strain>
    </source>
</reference>
<reference evidence="4" key="3">
    <citation type="submission" date="2025-08" db="UniProtKB">
        <authorList>
            <consortium name="Ensembl"/>
        </authorList>
    </citation>
    <scope>IDENTIFICATION</scope>
</reference>
<keyword evidence="1" id="KW-0175">Coiled coil</keyword>
<evidence type="ECO:0000313" key="5">
    <source>
        <dbReference type="Proteomes" id="UP000008144"/>
    </source>
</evidence>
<dbReference type="CDD" id="cd17716">
    <property type="entry name" value="BRCT_microcephalin_rpt1"/>
    <property type="match status" value="1"/>
</dbReference>
<dbReference type="GeneTree" id="ENSGT00390000018842"/>
<dbReference type="OMA" id="KPRSWRT"/>
<evidence type="ECO:0000256" key="1">
    <source>
        <dbReference type="SAM" id="Coils"/>
    </source>
</evidence>
<feature type="domain" description="BRCT" evidence="3">
    <location>
        <begin position="451"/>
        <end position="529"/>
    </location>
</feature>
<protein>
    <recommendedName>
        <fullName evidence="3">BRCT domain-containing protein</fullName>
    </recommendedName>
</protein>
<dbReference type="CDD" id="cd17736">
    <property type="entry name" value="BRCT_microcephalin_rpt2"/>
    <property type="match status" value="1"/>
</dbReference>
<reference evidence="5" key="1">
    <citation type="journal article" date="2002" name="Science">
        <title>The draft genome of Ciona intestinalis: insights into chordate and vertebrate origins.</title>
        <authorList>
            <person name="Dehal P."/>
            <person name="Satou Y."/>
            <person name="Campbell R.K."/>
            <person name="Chapman J."/>
            <person name="Degnan B."/>
            <person name="De Tomaso A."/>
            <person name="Davidson B."/>
            <person name="Di Gregorio A."/>
            <person name="Gelpke M."/>
            <person name="Goodstein D.M."/>
            <person name="Harafuji N."/>
            <person name="Hastings K.E."/>
            <person name="Ho I."/>
            <person name="Hotta K."/>
            <person name="Huang W."/>
            <person name="Kawashima T."/>
            <person name="Lemaire P."/>
            <person name="Martinez D."/>
            <person name="Meinertzhagen I.A."/>
            <person name="Necula S."/>
            <person name="Nonaka M."/>
            <person name="Putnam N."/>
            <person name="Rash S."/>
            <person name="Saiga H."/>
            <person name="Satake M."/>
            <person name="Terry A."/>
            <person name="Yamada L."/>
            <person name="Wang H.G."/>
            <person name="Awazu S."/>
            <person name="Azumi K."/>
            <person name="Boore J."/>
            <person name="Branno M."/>
            <person name="Chin-Bow S."/>
            <person name="DeSantis R."/>
            <person name="Doyle S."/>
            <person name="Francino P."/>
            <person name="Keys D.N."/>
            <person name="Haga S."/>
            <person name="Hayashi H."/>
            <person name="Hino K."/>
            <person name="Imai K.S."/>
            <person name="Inaba K."/>
            <person name="Kano S."/>
            <person name="Kobayashi K."/>
            <person name="Kobayashi M."/>
            <person name="Lee B.I."/>
            <person name="Makabe K.W."/>
            <person name="Manohar C."/>
            <person name="Matassi G."/>
            <person name="Medina M."/>
            <person name="Mochizuki Y."/>
            <person name="Mount S."/>
            <person name="Morishita T."/>
            <person name="Miura S."/>
            <person name="Nakayama A."/>
            <person name="Nishizaka S."/>
            <person name="Nomoto H."/>
            <person name="Ohta F."/>
            <person name="Oishi K."/>
            <person name="Rigoutsos I."/>
            <person name="Sano M."/>
            <person name="Sasaki A."/>
            <person name="Sasakura Y."/>
            <person name="Shoguchi E."/>
            <person name="Shin-i T."/>
            <person name="Spagnuolo A."/>
            <person name="Stainier D."/>
            <person name="Suzuki M.M."/>
            <person name="Tassy O."/>
            <person name="Takatori N."/>
            <person name="Tokuoka M."/>
            <person name="Yagi K."/>
            <person name="Yoshizaki F."/>
            <person name="Wada S."/>
            <person name="Zhang C."/>
            <person name="Hyatt P.D."/>
            <person name="Larimer F."/>
            <person name="Detter C."/>
            <person name="Doggett N."/>
            <person name="Glavina T."/>
            <person name="Hawkins T."/>
            <person name="Richardson P."/>
            <person name="Lucas S."/>
            <person name="Kohara Y."/>
            <person name="Levine M."/>
            <person name="Satoh N."/>
            <person name="Rokhsar D.S."/>
        </authorList>
    </citation>
    <scope>NUCLEOTIDE SEQUENCE [LARGE SCALE GENOMIC DNA]</scope>
</reference>
<feature type="coiled-coil region" evidence="1">
    <location>
        <begin position="136"/>
        <end position="198"/>
    </location>
</feature>
<dbReference type="InterPro" id="IPR036420">
    <property type="entry name" value="BRCT_dom_sf"/>
</dbReference>
<name>H2XNU4_CIOIN</name>
<evidence type="ECO:0000256" key="2">
    <source>
        <dbReference type="SAM" id="MobiDB-lite"/>
    </source>
</evidence>
<dbReference type="Gene3D" id="3.40.50.10190">
    <property type="entry name" value="BRCT domain"/>
    <property type="match status" value="3"/>
</dbReference>
<feature type="domain" description="BRCT" evidence="3">
    <location>
        <begin position="335"/>
        <end position="424"/>
    </location>
</feature>
<feature type="compositionally biased region" description="Low complexity" evidence="2">
    <location>
        <begin position="270"/>
        <end position="292"/>
    </location>
</feature>
<dbReference type="Pfam" id="PF16589">
    <property type="entry name" value="BRCT_2"/>
    <property type="match status" value="1"/>
</dbReference>
<dbReference type="InterPro" id="IPR022047">
    <property type="entry name" value="Microcephalin-like"/>
</dbReference>
<organism evidence="4 5">
    <name type="scientific">Ciona intestinalis</name>
    <name type="common">Transparent sea squirt</name>
    <name type="synonym">Ascidia intestinalis</name>
    <dbReference type="NCBI Taxonomy" id="7719"/>
    <lineage>
        <taxon>Eukaryota</taxon>
        <taxon>Metazoa</taxon>
        <taxon>Chordata</taxon>
        <taxon>Tunicata</taxon>
        <taxon>Ascidiacea</taxon>
        <taxon>Phlebobranchia</taxon>
        <taxon>Cionidae</taxon>
        <taxon>Ciona</taxon>
    </lineage>
</organism>
<keyword evidence="5" id="KW-1185">Reference proteome</keyword>
<dbReference type="HOGENOM" id="CLU_538136_0_0_1"/>
<dbReference type="Ensembl" id="ENSCINT00000035483.1">
    <property type="protein sequence ID" value="ENSCINP00000031327.1"/>
    <property type="gene ID" value="ENSCING00000018299.1"/>
</dbReference>
<accession>H2XNU4</accession>
<dbReference type="EMBL" id="EAAA01000295">
    <property type="status" value="NOT_ANNOTATED_CDS"/>
    <property type="molecule type" value="Genomic_DNA"/>
</dbReference>
<dbReference type="STRING" id="7719.ENSCINP00000031327"/>
<dbReference type="Pfam" id="PF12738">
    <property type="entry name" value="PTCB-BRCT"/>
    <property type="match status" value="1"/>
</dbReference>
<dbReference type="FunCoup" id="H2XNU4">
    <property type="interactions" value="60"/>
</dbReference>
<evidence type="ECO:0000259" key="3">
    <source>
        <dbReference type="PROSITE" id="PS50172"/>
    </source>
</evidence>
<sequence>MSPFNQAKLDSPFIQKIPESDILKDCVCFVDVWSRQGNDNRSSVFGRILKRMGATIARRFTKNEAITHVVFKDGHKLYLQKAKRRGIQVVSCLWVERCRVTQMRANENEFIFDESNYKPPKRFKELQPLSPEEERIRSEERRKRILRKEEKEENLRRRKIPLHPYRFIHPCLVAETPNESIQRKLQRMKEDCSDIAANTIVSSQKSSDMELTCIDKISGICPMFDINENKSTNTDNVALEKEKSSSFRYYYSTLYYRNTSHDVSSTNTPTLNLQVSSTTTNNSLNSNSNQSSHKSKPTVRRRSSRRSSVSASVAISKTFRATRIKSCATVKEIDVIRDPTQNVAITFVSSGERQSMQNNIKKLGQFSVHSSVKDERASHVVCGAARRTMNVLRAISRGLWLLTKEWVVDSLEAGAWLDEENYEAINYFPVCRQARLLRNKSIKTAASWTLSVFKELKGLVYVAPTTTPPPDELRELVTLCGGHVINSPRRASVRVGKSPLSPALPAVSESWVLDSISENCLKPTQSYLIT</sequence>
<dbReference type="PANTHER" id="PTHR14625">
    <property type="entry name" value="MICROCEPHALIN"/>
    <property type="match status" value="1"/>
</dbReference>
<feature type="domain" description="BRCT" evidence="3">
    <location>
        <begin position="18"/>
        <end position="112"/>
    </location>
</feature>
<dbReference type="InParanoid" id="H2XNU4"/>
<reference evidence="4" key="4">
    <citation type="submission" date="2025-09" db="UniProtKB">
        <authorList>
            <consortium name="Ensembl"/>
        </authorList>
    </citation>
    <scope>IDENTIFICATION</scope>
</reference>